<evidence type="ECO:0008006" key="4">
    <source>
        <dbReference type="Google" id="ProtNLM"/>
    </source>
</evidence>
<evidence type="ECO:0000313" key="3">
    <source>
        <dbReference type="Proteomes" id="UP000249341"/>
    </source>
</evidence>
<gene>
    <name evidence="2" type="ORF">B0I29_10282</name>
</gene>
<dbReference type="AlphaFoldDB" id="A0A327ZH62"/>
<feature type="chain" id="PRO_5016345384" description="Glycosyl hydrolase family 76" evidence="1">
    <location>
        <begin position="26"/>
        <end position="382"/>
    </location>
</feature>
<dbReference type="RefSeq" id="WP_111647434.1">
    <property type="nucleotide sequence ID" value="NZ_JACHWI010000003.1"/>
</dbReference>
<evidence type="ECO:0000256" key="1">
    <source>
        <dbReference type="SAM" id="SignalP"/>
    </source>
</evidence>
<accession>A0A327ZH62</accession>
<evidence type="ECO:0000313" key="2">
    <source>
        <dbReference type="EMBL" id="RAK42257.1"/>
    </source>
</evidence>
<feature type="signal peptide" evidence="1">
    <location>
        <begin position="1"/>
        <end position="25"/>
    </location>
</feature>
<dbReference type="InterPro" id="IPR006311">
    <property type="entry name" value="TAT_signal"/>
</dbReference>
<dbReference type="EMBL" id="QLMJ01000002">
    <property type="protein sequence ID" value="RAK42257.1"/>
    <property type="molecule type" value="Genomic_DNA"/>
</dbReference>
<dbReference type="OrthoDB" id="3279596at2"/>
<organism evidence="2 3">
    <name type="scientific">Actinoplanes lutulentus</name>
    <dbReference type="NCBI Taxonomy" id="1287878"/>
    <lineage>
        <taxon>Bacteria</taxon>
        <taxon>Bacillati</taxon>
        <taxon>Actinomycetota</taxon>
        <taxon>Actinomycetes</taxon>
        <taxon>Micromonosporales</taxon>
        <taxon>Micromonosporaceae</taxon>
        <taxon>Actinoplanes</taxon>
    </lineage>
</organism>
<name>A0A327ZH62_9ACTN</name>
<proteinExistence type="predicted"/>
<keyword evidence="3" id="KW-1185">Reference proteome</keyword>
<keyword evidence="1" id="KW-0732">Signal</keyword>
<reference evidence="2 3" key="1">
    <citation type="submission" date="2018-06" db="EMBL/GenBank/DDBJ databases">
        <title>Genomic Encyclopedia of Type Strains, Phase III (KMG-III): the genomes of soil and plant-associated and newly described type strains.</title>
        <authorList>
            <person name="Whitman W."/>
        </authorList>
    </citation>
    <scope>NUCLEOTIDE SEQUENCE [LARGE SCALE GENOMIC DNA]</scope>
    <source>
        <strain evidence="2 3">CGMCC 4.7090</strain>
    </source>
</reference>
<dbReference type="Proteomes" id="UP000249341">
    <property type="component" value="Unassembled WGS sequence"/>
</dbReference>
<comment type="caution">
    <text evidence="2">The sequence shown here is derived from an EMBL/GenBank/DDBJ whole genome shotgun (WGS) entry which is preliminary data.</text>
</comment>
<protein>
    <recommendedName>
        <fullName evidence="4">Glycosyl hydrolase family 76</fullName>
    </recommendedName>
</protein>
<dbReference type="PROSITE" id="PS51318">
    <property type="entry name" value="TAT"/>
    <property type="match status" value="1"/>
</dbReference>
<sequence>MRSLSRRNLLLLGAGALAAAGTAAAHTAVSGHEVPEIRDPMPAAAPSKQDRLKVKPVSHWAAVFQKSWDYQYRHGLPLSRSADSRDHYDLSYDVDSCVAMFRATDQRRYLDRALTFTENVVASAKPSAALPQSGFSDRYRGWASSKSGEHGDEVPLYESYFWRYATTLLTTMRENPGVFGDGGYRARYDKLLAFAEVDIFEKWYARGADDTIYRERTHMAAHWALIALNLARLTGDAGRKSRYTTVADTIATRLRGQLRRNPADARAYFWSDVWESAKRPGQDVGHGNGVMAYVVEARDRGSWWTDADMAAFAALLVTVAWPGGTTYRAFVDGTGSDNGWFADGWVKLGRYDPAVQLRLEKHQVVNDQFAANMALNARLLRG</sequence>